<proteinExistence type="predicted"/>
<dbReference type="InterPro" id="IPR011044">
    <property type="entry name" value="Quino_amine_DH_bsu"/>
</dbReference>
<evidence type="ECO:0000256" key="1">
    <source>
        <dbReference type="SAM" id="SignalP"/>
    </source>
</evidence>
<dbReference type="AlphaFoldDB" id="A0AAU7CNJ0"/>
<dbReference type="RefSeq" id="WP_406699332.1">
    <property type="nucleotide sequence ID" value="NZ_CP155447.1"/>
</dbReference>
<feature type="chain" id="PRO_5043403116" description="YncE family protein" evidence="1">
    <location>
        <begin position="32"/>
        <end position="378"/>
    </location>
</feature>
<organism evidence="2">
    <name type="scientific">Singulisphaera sp. Ch08</name>
    <dbReference type="NCBI Taxonomy" id="3120278"/>
    <lineage>
        <taxon>Bacteria</taxon>
        <taxon>Pseudomonadati</taxon>
        <taxon>Planctomycetota</taxon>
        <taxon>Planctomycetia</taxon>
        <taxon>Isosphaerales</taxon>
        <taxon>Isosphaeraceae</taxon>
        <taxon>Singulisphaera</taxon>
    </lineage>
</organism>
<dbReference type="InterPro" id="IPR051200">
    <property type="entry name" value="Host-pathogen_enzymatic-act"/>
</dbReference>
<evidence type="ECO:0008006" key="3">
    <source>
        <dbReference type="Google" id="ProtNLM"/>
    </source>
</evidence>
<dbReference type="PANTHER" id="PTHR47197:SF3">
    <property type="entry name" value="DIHYDRO-HEME D1 DEHYDROGENASE"/>
    <property type="match status" value="1"/>
</dbReference>
<dbReference type="SUPFAM" id="SSF50969">
    <property type="entry name" value="YVTN repeat-like/Quinoprotein amine dehydrogenase"/>
    <property type="match status" value="1"/>
</dbReference>
<protein>
    <recommendedName>
        <fullName evidence="3">YncE family protein</fullName>
    </recommendedName>
</protein>
<keyword evidence="1" id="KW-0732">Signal</keyword>
<name>A0AAU7CNJ0_9BACT</name>
<dbReference type="Gene3D" id="2.130.10.10">
    <property type="entry name" value="YVTN repeat-like/Quinoprotein amine dehydrogenase"/>
    <property type="match status" value="2"/>
</dbReference>
<dbReference type="EMBL" id="CP155447">
    <property type="protein sequence ID" value="XBH06482.1"/>
    <property type="molecule type" value="Genomic_DNA"/>
</dbReference>
<reference evidence="2" key="1">
    <citation type="submission" date="2024-05" db="EMBL/GenBank/DDBJ databases">
        <title>Planctomycetes of the genus Singulisphaera possess chitinolytic capabilities.</title>
        <authorList>
            <person name="Ivanova A."/>
        </authorList>
    </citation>
    <scope>NUCLEOTIDE SEQUENCE</scope>
    <source>
        <strain evidence="2">Ch08T</strain>
    </source>
</reference>
<sequence>MMSQHALFFRRLLAALAFLVIDAGLLGQASAAEAEERRLLYVAVPGIRNYLEYGGHGLLVFDIDHGHKFVKRIPIAGLDEKGKPDNVKGVCANAATQRIYISTTKTLTCLDLVTEKILWERAYEGGCDRMSMTPDGSAIYLPSFEKDHWHVVDARNGDVLAKIVPRSGAHNTVAGLNGKEAYLAGLKSPLLTVADTKALKAERTVGPFSQSIRPFTVNGRQTRCFVNVNELLGFEVGDLTTGKPLHRVEVAGYKQGPVKRHGCPSHGIGLTPNEKEVWVVDAHNEHVHIFDATTEPPKQLESLKVRDEPGWLTFTLDGRYAYPSTGDVIETATRKIIASLTDEHGAAVQSEKMLEIDFAGAKPVRNGDQFGLGRVIMP</sequence>
<accession>A0AAU7CNJ0</accession>
<evidence type="ECO:0000313" key="2">
    <source>
        <dbReference type="EMBL" id="XBH06482.1"/>
    </source>
</evidence>
<gene>
    <name evidence="2" type="ORF">V5E97_10715</name>
</gene>
<feature type="signal peptide" evidence="1">
    <location>
        <begin position="1"/>
        <end position="31"/>
    </location>
</feature>
<dbReference type="InterPro" id="IPR015943">
    <property type="entry name" value="WD40/YVTN_repeat-like_dom_sf"/>
</dbReference>
<dbReference type="PANTHER" id="PTHR47197">
    <property type="entry name" value="PROTEIN NIRF"/>
    <property type="match status" value="1"/>
</dbReference>